<evidence type="ECO:0000313" key="2">
    <source>
        <dbReference type="WBParaSite" id="jg3180"/>
    </source>
</evidence>
<organism evidence="1 2">
    <name type="scientific">Ditylenchus dipsaci</name>
    <dbReference type="NCBI Taxonomy" id="166011"/>
    <lineage>
        <taxon>Eukaryota</taxon>
        <taxon>Metazoa</taxon>
        <taxon>Ecdysozoa</taxon>
        <taxon>Nematoda</taxon>
        <taxon>Chromadorea</taxon>
        <taxon>Rhabditida</taxon>
        <taxon>Tylenchina</taxon>
        <taxon>Tylenchomorpha</taxon>
        <taxon>Sphaerularioidea</taxon>
        <taxon>Anguinidae</taxon>
        <taxon>Anguininae</taxon>
        <taxon>Ditylenchus</taxon>
    </lineage>
</organism>
<protein>
    <submittedName>
        <fullName evidence="2">F-box domain-containing protein</fullName>
    </submittedName>
</protein>
<dbReference type="Proteomes" id="UP000887574">
    <property type="component" value="Unplaced"/>
</dbReference>
<dbReference type="WBParaSite" id="jg3180">
    <property type="protein sequence ID" value="jg3180"/>
    <property type="gene ID" value="jg3180"/>
</dbReference>
<sequence length="221" mass="25349">MTEAEVLAEAKRDDRRMQLCEADKDECGNLTPRSASPSSLVRSLASPVSDDIEDAIFNGKMSIFHLLQMSTARKAKFSIIYCGISGDNANNAQDGNLAWSNRMSLHSRSKLFADFNEIGFVKLLEGAPADKIRKWEWEMVYSKNLIDKRVTEYFEDYPSNDDYSINILSSEYPYKRTLPIFLSLFRQLSAEAMYEVFVFLTREELIKLNLVSKHIKEYIAI</sequence>
<evidence type="ECO:0000313" key="1">
    <source>
        <dbReference type="Proteomes" id="UP000887574"/>
    </source>
</evidence>
<reference evidence="2" key="1">
    <citation type="submission" date="2022-11" db="UniProtKB">
        <authorList>
            <consortium name="WormBaseParasite"/>
        </authorList>
    </citation>
    <scope>IDENTIFICATION</scope>
</reference>
<keyword evidence="1" id="KW-1185">Reference proteome</keyword>
<name>A0A915E7J2_9BILA</name>
<proteinExistence type="predicted"/>
<dbReference type="AlphaFoldDB" id="A0A915E7J2"/>
<accession>A0A915E7J2</accession>